<evidence type="ECO:0000259" key="3">
    <source>
        <dbReference type="Pfam" id="PF22823"/>
    </source>
</evidence>
<feature type="domain" description="MrpR N-terminal core-binding" evidence="2">
    <location>
        <begin position="84"/>
        <end position="162"/>
    </location>
</feature>
<dbReference type="GO" id="GO:0006310">
    <property type="term" value="P:DNA recombination"/>
    <property type="evidence" value="ECO:0007669"/>
    <property type="project" value="UniProtKB-KW"/>
</dbReference>
<dbReference type="InterPro" id="IPR013762">
    <property type="entry name" value="Integrase-like_cat_sf"/>
</dbReference>
<accession>A0A6N9PYR1</accession>
<name>A0A6N9PYR1_9BACL</name>
<keyword evidence="5" id="KW-1185">Reference proteome</keyword>
<dbReference type="InterPro" id="IPR011010">
    <property type="entry name" value="DNA_brk_join_enz"/>
</dbReference>
<proteinExistence type="predicted"/>
<dbReference type="GO" id="GO:0015074">
    <property type="term" value="P:DNA integration"/>
    <property type="evidence" value="ECO:0007669"/>
    <property type="project" value="InterPro"/>
</dbReference>
<dbReference type="Pfam" id="PF22823">
    <property type="entry name" value="MrpR_C_cat"/>
    <property type="match status" value="1"/>
</dbReference>
<dbReference type="OrthoDB" id="2086953at2"/>
<feature type="domain" description="MrpR C-terminal catalytic" evidence="3">
    <location>
        <begin position="190"/>
        <end position="397"/>
    </location>
</feature>
<dbReference type="Pfam" id="PF22822">
    <property type="entry name" value="MrpR_N_CB"/>
    <property type="match status" value="1"/>
</dbReference>
<dbReference type="AlphaFoldDB" id="A0A6N9PYR1"/>
<sequence>MRKYRKDIEENIISILRKIKNNDQMINKVKQLAIDNGMLSGEVIRLFVNHEKIRDIGIGSLYLFMIQLFKVSQDKTINPNILDLYNPETKARFLTKLGNKSQDIYLRIFEVSSEVEYKRKKDLYELNLDDIEIILYTLRPLTNDISHVNGRIVTSYLNWCIEKELISTNLLTEKNVDWFSQFVDKDIQLYYSESEIRKIEDNCANYQDNVIVRLLFEGVQGSAMSEIRNVQRKDVNHDTNEIKVRNERGDERIVNVSDRAMNMIQNAFAQIVYIKKNGHMLPDTHMSDKTNLVENDYLIRSSLTKTISFNKEVDKIVLYRRIQTIAETLGYEKSSLTAKNIVRSGMIYEGKKILDEKGSLEREDYLNICAKYNMNPNNWYPLKRFINEKVIGKLYKNNSR</sequence>
<dbReference type="GO" id="GO:0003677">
    <property type="term" value="F:DNA binding"/>
    <property type="evidence" value="ECO:0007669"/>
    <property type="project" value="InterPro"/>
</dbReference>
<evidence type="ECO:0000313" key="4">
    <source>
        <dbReference type="EMBL" id="NBI28659.1"/>
    </source>
</evidence>
<dbReference type="Proteomes" id="UP000448943">
    <property type="component" value="Unassembled WGS sequence"/>
</dbReference>
<gene>
    <name evidence="4" type="ORF">ERL59_06790</name>
</gene>
<evidence type="ECO:0000259" key="2">
    <source>
        <dbReference type="Pfam" id="PF22822"/>
    </source>
</evidence>
<reference evidence="4 5" key="1">
    <citation type="submission" date="2019-01" db="EMBL/GenBank/DDBJ databases">
        <title>Chengkuizengella sp. nov., isolated from deep-sea sediment of East Pacific Ocean.</title>
        <authorList>
            <person name="Yang J."/>
            <person name="Lai Q."/>
            <person name="Shao Z."/>
        </authorList>
    </citation>
    <scope>NUCLEOTIDE SEQUENCE [LARGE SCALE GENOMIC DNA]</scope>
    <source>
        <strain evidence="4 5">YPA3-1-1</strain>
    </source>
</reference>
<keyword evidence="1" id="KW-0233">DNA recombination</keyword>
<organism evidence="4 5">
    <name type="scientific">Chengkuizengella marina</name>
    <dbReference type="NCBI Taxonomy" id="2507566"/>
    <lineage>
        <taxon>Bacteria</taxon>
        <taxon>Bacillati</taxon>
        <taxon>Bacillota</taxon>
        <taxon>Bacilli</taxon>
        <taxon>Bacillales</taxon>
        <taxon>Paenibacillaceae</taxon>
        <taxon>Chengkuizengella</taxon>
    </lineage>
</organism>
<evidence type="ECO:0000256" key="1">
    <source>
        <dbReference type="ARBA" id="ARBA00023172"/>
    </source>
</evidence>
<dbReference type="EMBL" id="SIJB01000016">
    <property type="protein sequence ID" value="NBI28659.1"/>
    <property type="molecule type" value="Genomic_DNA"/>
</dbReference>
<dbReference type="SUPFAM" id="SSF56349">
    <property type="entry name" value="DNA breaking-rejoining enzymes"/>
    <property type="match status" value="1"/>
</dbReference>
<protein>
    <submittedName>
        <fullName evidence="4">Uncharacterized protein</fullName>
    </submittedName>
</protein>
<dbReference type="InterPro" id="IPR055009">
    <property type="entry name" value="MrpR_N_CB"/>
</dbReference>
<dbReference type="InterPro" id="IPR055008">
    <property type="entry name" value="MrpR_C_cat"/>
</dbReference>
<dbReference type="Gene3D" id="1.10.443.10">
    <property type="entry name" value="Intergrase catalytic core"/>
    <property type="match status" value="1"/>
</dbReference>
<comment type="caution">
    <text evidence="4">The sequence shown here is derived from an EMBL/GenBank/DDBJ whole genome shotgun (WGS) entry which is preliminary data.</text>
</comment>
<dbReference type="RefSeq" id="WP_160645451.1">
    <property type="nucleotide sequence ID" value="NZ_SIJB01000016.1"/>
</dbReference>
<evidence type="ECO:0000313" key="5">
    <source>
        <dbReference type="Proteomes" id="UP000448943"/>
    </source>
</evidence>